<reference evidence="1 2" key="1">
    <citation type="journal article" date="2010" name="Nature">
        <title>Nitrite-driven anaerobic methane oxidation by oxygenic bacteria.</title>
        <authorList>
            <person name="Ettwig K.F."/>
            <person name="Butler M.K."/>
            <person name="Le Paslier D."/>
            <person name="Pelletier E."/>
            <person name="Mangenot S."/>
            <person name="Kuypers M.M.M."/>
            <person name="Schreiber F."/>
            <person name="Dutilh B.E."/>
            <person name="Zedelius J."/>
            <person name="de Beer D."/>
            <person name="Gloerich J."/>
            <person name="Wessels H.J.C.T."/>
            <person name="van Allen T."/>
            <person name="Luesken F."/>
            <person name="Wu M."/>
            <person name="van de Pas-Schoonen K.T."/>
            <person name="Op den Camp H.J.M."/>
            <person name="Janssen-Megens E.M."/>
            <person name="Francoijs K-J."/>
            <person name="Stunnenberg H."/>
            <person name="Weissenbach J."/>
            <person name="Jetten M.S.M."/>
            <person name="Strous M."/>
        </authorList>
    </citation>
    <scope>NUCLEOTIDE SEQUENCE [LARGE SCALE GENOMIC DNA]</scope>
</reference>
<name>D5MGZ8_METO1</name>
<evidence type="ECO:0000313" key="2">
    <source>
        <dbReference type="Proteomes" id="UP000006898"/>
    </source>
</evidence>
<dbReference type="HOGENOM" id="CLU_2192223_0_0_0"/>
<proteinExistence type="predicted"/>
<dbReference type="Proteomes" id="UP000006898">
    <property type="component" value="Chromosome"/>
</dbReference>
<dbReference type="EMBL" id="FP565575">
    <property type="protein sequence ID" value="CBE69029.1"/>
    <property type="molecule type" value="Genomic_DNA"/>
</dbReference>
<gene>
    <name evidence="1" type="ORF">DAMO_1979</name>
</gene>
<dbReference type="STRING" id="671143.DAMO_1979"/>
<sequence length="108" mass="11433">MALAIGFLLLAPDPHDHGDAASLGGLLRLLLPGSSQAADPHPSHDAPQPEANGSCAIHFWHQVAATGLLFALLLRFFLSSLFSTPSFVTVLSITHLESFHGRAPPIFS</sequence>
<organism evidence="1 2">
    <name type="scientific">Methylomirabilis oxygeniifera</name>
    <dbReference type="NCBI Taxonomy" id="671143"/>
    <lineage>
        <taxon>Bacteria</taxon>
        <taxon>Candidatus Methylomirabilota</taxon>
        <taxon>Candidatus Methylomirabilia</taxon>
        <taxon>Candidatus Methylomirabilales</taxon>
        <taxon>Candidatus Methylomirabilaceae</taxon>
        <taxon>Candidatus Methylomirabilis</taxon>
    </lineage>
</organism>
<protein>
    <submittedName>
        <fullName evidence="1">Uncharacterized protein</fullName>
    </submittedName>
</protein>
<evidence type="ECO:0000313" key="1">
    <source>
        <dbReference type="EMBL" id="CBE69029.1"/>
    </source>
</evidence>
<accession>D5MGZ8</accession>
<dbReference type="KEGG" id="mox:DAMO_1979"/>
<dbReference type="AlphaFoldDB" id="D5MGZ8"/>